<organism evidence="1 2">
    <name type="scientific">Parelaphostrongylus tenuis</name>
    <name type="common">Meningeal worm</name>
    <dbReference type="NCBI Taxonomy" id="148309"/>
    <lineage>
        <taxon>Eukaryota</taxon>
        <taxon>Metazoa</taxon>
        <taxon>Ecdysozoa</taxon>
        <taxon>Nematoda</taxon>
        <taxon>Chromadorea</taxon>
        <taxon>Rhabditida</taxon>
        <taxon>Rhabditina</taxon>
        <taxon>Rhabditomorpha</taxon>
        <taxon>Strongyloidea</taxon>
        <taxon>Metastrongylidae</taxon>
        <taxon>Parelaphostrongylus</taxon>
    </lineage>
</organism>
<name>A0AAD5MGA8_PARTN</name>
<keyword evidence="2" id="KW-1185">Reference proteome</keyword>
<dbReference type="Proteomes" id="UP001196413">
    <property type="component" value="Unassembled WGS sequence"/>
</dbReference>
<dbReference type="AlphaFoldDB" id="A0AAD5MGA8"/>
<sequence length="93" mass="11089">MEQQKKILLGQFPFYRLVAKQMHTSMQKRTSYLMSLNSHKLDVLSINFEQSNGKREVLRVDYQYYKCNATREQSLMIRELFCLNKRTCNGDSD</sequence>
<accession>A0AAD5MGA8</accession>
<evidence type="ECO:0000313" key="2">
    <source>
        <dbReference type="Proteomes" id="UP001196413"/>
    </source>
</evidence>
<dbReference type="EMBL" id="JAHQIW010002751">
    <property type="protein sequence ID" value="KAJ1356243.1"/>
    <property type="molecule type" value="Genomic_DNA"/>
</dbReference>
<comment type="caution">
    <text evidence="1">The sequence shown here is derived from an EMBL/GenBank/DDBJ whole genome shotgun (WGS) entry which is preliminary data.</text>
</comment>
<gene>
    <name evidence="1" type="ORF">KIN20_013918</name>
</gene>
<proteinExistence type="predicted"/>
<protein>
    <submittedName>
        <fullName evidence="1">Uncharacterized protein</fullName>
    </submittedName>
</protein>
<evidence type="ECO:0000313" key="1">
    <source>
        <dbReference type="EMBL" id="KAJ1356243.1"/>
    </source>
</evidence>
<reference evidence="1" key="1">
    <citation type="submission" date="2021-06" db="EMBL/GenBank/DDBJ databases">
        <title>Parelaphostrongylus tenuis whole genome reference sequence.</title>
        <authorList>
            <person name="Garwood T.J."/>
            <person name="Larsen P.A."/>
            <person name="Fountain-Jones N.M."/>
            <person name="Garbe J.R."/>
            <person name="Macchietto M.G."/>
            <person name="Kania S.A."/>
            <person name="Gerhold R.W."/>
            <person name="Richards J.E."/>
            <person name="Wolf T.M."/>
        </authorList>
    </citation>
    <scope>NUCLEOTIDE SEQUENCE</scope>
    <source>
        <strain evidence="1">MNPRO001-30</strain>
        <tissue evidence="1">Meninges</tissue>
    </source>
</reference>